<reference evidence="3" key="1">
    <citation type="submission" date="2022-02" db="EMBL/GenBank/DDBJ databases">
        <authorList>
            <person name="Henning P.M."/>
            <person name="McCubbin A.G."/>
            <person name="Shore J.S."/>
        </authorList>
    </citation>
    <scope>NUCLEOTIDE SEQUENCE</scope>
    <source>
        <strain evidence="3">F60SS</strain>
        <tissue evidence="3">Leaves</tissue>
    </source>
</reference>
<evidence type="ECO:0000313" key="3">
    <source>
        <dbReference type="EMBL" id="KAJ4824937.1"/>
    </source>
</evidence>
<dbReference type="GO" id="GO:0010090">
    <property type="term" value="P:trichome morphogenesis"/>
    <property type="evidence" value="ECO:0007669"/>
    <property type="project" value="InterPro"/>
</dbReference>
<dbReference type="GO" id="GO:0005634">
    <property type="term" value="C:nucleus"/>
    <property type="evidence" value="ECO:0007669"/>
    <property type="project" value="TreeGrafter"/>
</dbReference>
<keyword evidence="1" id="KW-0862">Zinc</keyword>
<dbReference type="PANTHER" id="PTHR46353:SF5">
    <property type="entry name" value="ZINC FINGER PROTEIN 5"/>
    <property type="match status" value="1"/>
</dbReference>
<sequence length="296" mass="33504">MEKEASSNINILSSSTLDGENGYSAESCVEKKLKLFGFELNPCKNNSDEMMRCLKGSVLEGDESVNSSNTVISSSEIREKPPAVVMKEKMMFPGDHDNNKKFECQYCFKEFANSQALGGHQNAHKKERMKKKRLQLQARKASISCYLRPFHNNILMNNYNSSSSAGNWFYDPSCCTTIATPDDQFTLYEEESSQNISFNPNIYQQDNSYVVKKGSHHHHHQASKWTYAAPVHHQVPNLIQPDHPCMFTLTQAADQRSRDNVRRVITMNPSPLLSSKQTCKSLDLQLGLSLQSNIHS</sequence>
<dbReference type="GO" id="GO:0003700">
    <property type="term" value="F:DNA-binding transcription factor activity"/>
    <property type="evidence" value="ECO:0007669"/>
    <property type="project" value="TreeGrafter"/>
</dbReference>
<accession>A0A9Q0F598</accession>
<dbReference type="SUPFAM" id="SSF57667">
    <property type="entry name" value="beta-beta-alpha zinc fingers"/>
    <property type="match status" value="1"/>
</dbReference>
<evidence type="ECO:0000259" key="2">
    <source>
        <dbReference type="PROSITE" id="PS50157"/>
    </source>
</evidence>
<dbReference type="AlphaFoldDB" id="A0A9Q0F598"/>
<dbReference type="Proteomes" id="UP001141552">
    <property type="component" value="Unassembled WGS sequence"/>
</dbReference>
<dbReference type="GO" id="GO:0008270">
    <property type="term" value="F:zinc ion binding"/>
    <property type="evidence" value="ECO:0007669"/>
    <property type="project" value="UniProtKB-KW"/>
</dbReference>
<dbReference type="PANTHER" id="PTHR46353">
    <property type="entry name" value="ZINC FINGER PROTEIN 5"/>
    <property type="match status" value="1"/>
</dbReference>
<dbReference type="InterPro" id="IPR044299">
    <property type="entry name" value="GIS3/ZFP5/ZFP6"/>
</dbReference>
<keyword evidence="1" id="KW-0863">Zinc-finger</keyword>
<dbReference type="EMBL" id="JAKUCV010007054">
    <property type="protein sequence ID" value="KAJ4824937.1"/>
    <property type="molecule type" value="Genomic_DNA"/>
</dbReference>
<reference evidence="3" key="2">
    <citation type="journal article" date="2023" name="Plants (Basel)">
        <title>Annotation of the Turnera subulata (Passifloraceae) Draft Genome Reveals the S-Locus Evolved after the Divergence of Turneroideae from Passifloroideae in a Stepwise Manner.</title>
        <authorList>
            <person name="Henning P.M."/>
            <person name="Roalson E.H."/>
            <person name="Mir W."/>
            <person name="McCubbin A.G."/>
            <person name="Shore J.S."/>
        </authorList>
    </citation>
    <scope>NUCLEOTIDE SEQUENCE</scope>
    <source>
        <strain evidence="3">F60SS</strain>
    </source>
</reference>
<feature type="domain" description="C2H2-type" evidence="2">
    <location>
        <begin position="102"/>
        <end position="129"/>
    </location>
</feature>
<protein>
    <recommendedName>
        <fullName evidence="2">C2H2-type domain-containing protein</fullName>
    </recommendedName>
</protein>
<dbReference type="GO" id="GO:0009736">
    <property type="term" value="P:cytokinin-activated signaling pathway"/>
    <property type="evidence" value="ECO:0007669"/>
    <property type="project" value="TreeGrafter"/>
</dbReference>
<dbReference type="PROSITE" id="PS50157">
    <property type="entry name" value="ZINC_FINGER_C2H2_2"/>
    <property type="match status" value="1"/>
</dbReference>
<dbReference type="InterPro" id="IPR036236">
    <property type="entry name" value="Znf_C2H2_sf"/>
</dbReference>
<evidence type="ECO:0000256" key="1">
    <source>
        <dbReference type="PROSITE-ProRule" id="PRU00042"/>
    </source>
</evidence>
<dbReference type="GO" id="GO:0009740">
    <property type="term" value="P:gibberellic acid mediated signaling pathway"/>
    <property type="evidence" value="ECO:0007669"/>
    <property type="project" value="TreeGrafter"/>
</dbReference>
<keyword evidence="4" id="KW-1185">Reference proteome</keyword>
<name>A0A9Q0F598_9ROSI</name>
<comment type="caution">
    <text evidence="3">The sequence shown here is derived from an EMBL/GenBank/DDBJ whole genome shotgun (WGS) entry which is preliminary data.</text>
</comment>
<dbReference type="GO" id="GO:0000976">
    <property type="term" value="F:transcription cis-regulatory region binding"/>
    <property type="evidence" value="ECO:0007669"/>
    <property type="project" value="TreeGrafter"/>
</dbReference>
<dbReference type="PROSITE" id="PS00028">
    <property type="entry name" value="ZINC_FINGER_C2H2_1"/>
    <property type="match status" value="1"/>
</dbReference>
<proteinExistence type="predicted"/>
<evidence type="ECO:0000313" key="4">
    <source>
        <dbReference type="Proteomes" id="UP001141552"/>
    </source>
</evidence>
<keyword evidence="1" id="KW-0479">Metal-binding</keyword>
<gene>
    <name evidence="3" type="ORF">Tsubulata_044434</name>
</gene>
<dbReference type="OrthoDB" id="1939583at2759"/>
<organism evidence="3 4">
    <name type="scientific">Turnera subulata</name>
    <dbReference type="NCBI Taxonomy" id="218843"/>
    <lineage>
        <taxon>Eukaryota</taxon>
        <taxon>Viridiplantae</taxon>
        <taxon>Streptophyta</taxon>
        <taxon>Embryophyta</taxon>
        <taxon>Tracheophyta</taxon>
        <taxon>Spermatophyta</taxon>
        <taxon>Magnoliopsida</taxon>
        <taxon>eudicotyledons</taxon>
        <taxon>Gunneridae</taxon>
        <taxon>Pentapetalae</taxon>
        <taxon>rosids</taxon>
        <taxon>fabids</taxon>
        <taxon>Malpighiales</taxon>
        <taxon>Passifloraceae</taxon>
        <taxon>Turnera</taxon>
    </lineage>
</organism>
<dbReference type="InterPro" id="IPR013087">
    <property type="entry name" value="Znf_C2H2_type"/>
</dbReference>
<dbReference type="Gene3D" id="3.30.160.60">
    <property type="entry name" value="Classic Zinc Finger"/>
    <property type="match status" value="1"/>
</dbReference>